<dbReference type="InterPro" id="IPR003660">
    <property type="entry name" value="HAMP_dom"/>
</dbReference>
<dbReference type="InterPro" id="IPR050640">
    <property type="entry name" value="Bact_2-comp_sensor_kinase"/>
</dbReference>
<dbReference type="SUPFAM" id="SSF158472">
    <property type="entry name" value="HAMP domain-like"/>
    <property type="match status" value="1"/>
</dbReference>
<evidence type="ECO:0000256" key="3">
    <source>
        <dbReference type="ARBA" id="ARBA00022679"/>
    </source>
</evidence>
<keyword evidence="7" id="KW-1185">Reference proteome</keyword>
<reference evidence="6 7" key="1">
    <citation type="journal article" date="2021" name="Sci. Rep.">
        <title>The distribution of antibiotic resistance genes in chicken gut microbiota commensals.</title>
        <authorList>
            <person name="Juricova H."/>
            <person name="Matiasovicova J."/>
            <person name="Kubasova T."/>
            <person name="Cejkova D."/>
            <person name="Rychlik I."/>
        </authorList>
    </citation>
    <scope>NUCLEOTIDE SEQUENCE [LARGE SCALE GENOMIC DNA]</scope>
    <source>
        <strain evidence="6 7">An770</strain>
    </source>
</reference>
<evidence type="ECO:0000256" key="1">
    <source>
        <dbReference type="ARBA" id="ARBA00004370"/>
    </source>
</evidence>
<keyword evidence="2" id="KW-0597">Phosphoprotein</keyword>
<dbReference type="SUPFAM" id="SSF55874">
    <property type="entry name" value="ATPase domain of HSP90 chaperone/DNA topoisomerase II/histidine kinase"/>
    <property type="match status" value="1"/>
</dbReference>
<feature type="domain" description="HAMP" evidence="5">
    <location>
        <begin position="309"/>
        <end position="361"/>
    </location>
</feature>
<feature type="transmembrane region" description="Helical" evidence="4">
    <location>
        <begin position="287"/>
        <end position="308"/>
    </location>
</feature>
<evidence type="ECO:0000313" key="7">
    <source>
        <dbReference type="Proteomes" id="UP000775686"/>
    </source>
</evidence>
<dbReference type="EMBL" id="JACJKH010000011">
    <property type="protein sequence ID" value="MBM6744222.1"/>
    <property type="molecule type" value="Genomic_DNA"/>
</dbReference>
<feature type="transmembrane region" description="Helical" evidence="4">
    <location>
        <begin position="12"/>
        <end position="32"/>
    </location>
</feature>
<dbReference type="PROSITE" id="PS50885">
    <property type="entry name" value="HAMP"/>
    <property type="match status" value="1"/>
</dbReference>
<name>A0ABS2EHC2_9FIRM</name>
<protein>
    <submittedName>
        <fullName evidence="6">Histidine kinase</fullName>
    </submittedName>
</protein>
<evidence type="ECO:0000256" key="4">
    <source>
        <dbReference type="SAM" id="Phobius"/>
    </source>
</evidence>
<keyword evidence="3" id="KW-0808">Transferase</keyword>
<comment type="caution">
    <text evidence="6">The sequence shown here is derived from an EMBL/GenBank/DDBJ whole genome shotgun (WGS) entry which is preliminary data.</text>
</comment>
<accession>A0ABS2EHC2</accession>
<dbReference type="SMART" id="SM00304">
    <property type="entry name" value="HAMP"/>
    <property type="match status" value="1"/>
</dbReference>
<dbReference type="PANTHER" id="PTHR34220">
    <property type="entry name" value="SENSOR HISTIDINE KINASE YPDA"/>
    <property type="match status" value="1"/>
</dbReference>
<evidence type="ECO:0000259" key="5">
    <source>
        <dbReference type="PROSITE" id="PS50885"/>
    </source>
</evidence>
<sequence length="591" mass="67770">MKRNNTLLKKIVILFLCLVFPLIIVWFFTLQYSNQILRKQVLSSIDSNNTTYISHLNNSLYTIYGSGFTLVRQSNLQTFANGLSGLSTYQRSVQINLLREELSSAALSLPFCQSAHVFFENQKVMYNSDGYQLGSFTTITEEESGTLKEISQETGVFHYYQNPLTGQDELACCLMPFSNASYGLIFVLSVNDLDSYMKNNISYENEHYLFTIGTQFSLSNMDSSMEDELRDMSKQFSGSKGSFPCEVITLDGAEYYAFVYEMPDISFQYIRLIPTTDIISAASMTPLLHLLFLLLISIACIVFFVEIYRLVHRPLVQLINAFREVEKGNFKVQIENLNSPDFAYLYHAFNEMTKKLSQLIEKDYTQKLLLQKAELKQLQAQINPHFLYNSFFMLQRMIQTENMEDAQNIANALGLYFRYLTRNSMDHVPLAEEYEHAKNYAYIQGLRFAGRIRIDFEQLPDGFESIVVPKLILQPILENAFNYGLANKIKDGICQVCFYPSGDLLRIDIEDNGEELTDQKLRQLTQNLMKVREPGSDLEMSGILNIQRRLIIFSNTHDSLHVSRSSLGGLKVSITLDKKIKGDLTNETADR</sequence>
<keyword evidence="6" id="KW-0418">Kinase</keyword>
<dbReference type="Proteomes" id="UP000775686">
    <property type="component" value="Unassembled WGS sequence"/>
</dbReference>
<evidence type="ECO:0000313" key="6">
    <source>
        <dbReference type="EMBL" id="MBM6744222.1"/>
    </source>
</evidence>
<dbReference type="GO" id="GO:0016301">
    <property type="term" value="F:kinase activity"/>
    <property type="evidence" value="ECO:0007669"/>
    <property type="project" value="UniProtKB-KW"/>
</dbReference>
<dbReference type="InterPro" id="IPR010559">
    <property type="entry name" value="Sig_transdc_His_kin_internal"/>
</dbReference>
<gene>
    <name evidence="6" type="ORF">H6A32_07845</name>
</gene>
<comment type="subcellular location">
    <subcellularLocation>
        <location evidence="1">Membrane</location>
    </subcellularLocation>
</comment>
<dbReference type="RefSeq" id="WP_204864072.1">
    <property type="nucleotide sequence ID" value="NZ_JACJKH010000011.1"/>
</dbReference>
<keyword evidence="4" id="KW-1133">Transmembrane helix</keyword>
<dbReference type="Pfam" id="PF06580">
    <property type="entry name" value="His_kinase"/>
    <property type="match status" value="1"/>
</dbReference>
<keyword evidence="4" id="KW-0472">Membrane</keyword>
<dbReference type="Gene3D" id="6.10.340.10">
    <property type="match status" value="1"/>
</dbReference>
<proteinExistence type="predicted"/>
<organism evidence="6 7">
    <name type="scientific">Drancourtella massiliensis</name>
    <dbReference type="NCBI Taxonomy" id="1632013"/>
    <lineage>
        <taxon>Bacteria</taxon>
        <taxon>Bacillati</taxon>
        <taxon>Bacillota</taxon>
        <taxon>Clostridia</taxon>
        <taxon>Eubacteriales</taxon>
        <taxon>Oscillospiraceae</taxon>
        <taxon>Drancourtella</taxon>
    </lineage>
</organism>
<keyword evidence="4" id="KW-0812">Transmembrane</keyword>
<dbReference type="CDD" id="cd06225">
    <property type="entry name" value="HAMP"/>
    <property type="match status" value="1"/>
</dbReference>
<dbReference type="Gene3D" id="3.30.565.10">
    <property type="entry name" value="Histidine kinase-like ATPase, C-terminal domain"/>
    <property type="match status" value="1"/>
</dbReference>
<evidence type="ECO:0000256" key="2">
    <source>
        <dbReference type="ARBA" id="ARBA00022553"/>
    </source>
</evidence>
<dbReference type="PANTHER" id="PTHR34220:SF7">
    <property type="entry name" value="SENSOR HISTIDINE KINASE YPDA"/>
    <property type="match status" value="1"/>
</dbReference>
<dbReference type="InterPro" id="IPR036890">
    <property type="entry name" value="HATPase_C_sf"/>
</dbReference>